<gene>
    <name evidence="1" type="ORF">BW143_14480</name>
</gene>
<dbReference type="SUPFAM" id="SSF63829">
    <property type="entry name" value="Calcium-dependent phosphotriesterase"/>
    <property type="match status" value="1"/>
</dbReference>
<accession>A0A1R1QHA2</accession>
<dbReference type="PANTHER" id="PTHR35399:SF2">
    <property type="entry name" value="DUF839 DOMAIN-CONTAINING PROTEIN"/>
    <property type="match status" value="1"/>
</dbReference>
<protein>
    <recommendedName>
        <fullName evidence="3">DUF839 domain-containing protein</fullName>
    </recommendedName>
</protein>
<evidence type="ECO:0000313" key="1">
    <source>
        <dbReference type="EMBL" id="OMI03602.1"/>
    </source>
</evidence>
<dbReference type="RefSeq" id="WP_076758393.1">
    <property type="nucleotide sequence ID" value="NZ_JARMDZ010000015.1"/>
</dbReference>
<dbReference type="PROSITE" id="PS51318">
    <property type="entry name" value="TAT"/>
    <property type="match status" value="1"/>
</dbReference>
<organism evidence="1 2">
    <name type="scientific">Bacillus swezeyi</name>
    <dbReference type="NCBI Taxonomy" id="1925020"/>
    <lineage>
        <taxon>Bacteria</taxon>
        <taxon>Bacillati</taxon>
        <taxon>Bacillota</taxon>
        <taxon>Bacilli</taxon>
        <taxon>Bacillales</taxon>
        <taxon>Bacillaceae</taxon>
        <taxon>Bacillus</taxon>
    </lineage>
</organism>
<reference evidence="1 2" key="1">
    <citation type="submission" date="2017-01" db="EMBL/GenBank/DDBJ databases">
        <title>Bacillus phylogenomics.</title>
        <authorList>
            <person name="Dunlap C."/>
        </authorList>
    </citation>
    <scope>NUCLEOTIDE SEQUENCE [LARGE SCALE GENOMIC DNA]</scope>
    <source>
        <strain evidence="1 2">NRRL B-41282</strain>
    </source>
</reference>
<dbReference type="Pfam" id="PF05787">
    <property type="entry name" value="PhoX"/>
    <property type="match status" value="1"/>
</dbReference>
<dbReference type="PANTHER" id="PTHR35399">
    <property type="entry name" value="SLR8030 PROTEIN"/>
    <property type="match status" value="1"/>
</dbReference>
<dbReference type="AlphaFoldDB" id="A0A1R1S320"/>
<keyword evidence="2" id="KW-1185">Reference proteome</keyword>
<evidence type="ECO:0000313" key="2">
    <source>
        <dbReference type="Proteomes" id="UP000187367"/>
    </source>
</evidence>
<dbReference type="OrthoDB" id="9801383at2"/>
<evidence type="ECO:0008006" key="3">
    <source>
        <dbReference type="Google" id="ProtNLM"/>
    </source>
</evidence>
<sequence>MSPVLNRRKFLTYLGTGTAALAAAGTGLDGLVKTAEAKGMFHQSNRLKKPKYGPLKFTPIEPSTKDELVLPKGYRYDVIASYGDKINPKGDTFGYNNDYTLFFPMENKKDRGLLWVNHEYISDLFIFGKTIENGYTAEQINALLYNQGGSVIEVHREKGRWKMDPASKYARRVTGLTPIALTGPAKGSAAVNGAVKVQGTFANCSGGRTLWNTLLTCEENFESTSKAAKLDQTHYGWVVEVDPFHPDFQIRKHTALGRFNHENTCMGLAKDGRVVVYMGDDKKDACVYKFISKEKYDQKAGKKNAKLLEEGTLYAANFAKGQWVPLTIEAVRKKAGGNSALLEKFKTQADVVVNCHEAAILLGGTPTDRPEDVEISPFDGTIFIAHTNNDKHGNFHGHITRFYEKDDDHGAMEFQFAIFAAGGIQNGFSAPDNLTFDEDGNLWTVTDISSSSINTAIWKPFGNNGVFVIPTDGKQEGEAFQFASAPVDAELTGPCFTPDEKTLFLSVQHPGEETANLANPTSMWPHRKDDHMPRPSVVAISGF</sequence>
<accession>A0A1R1S320</accession>
<name>A0A1R1S320_9BACI</name>
<dbReference type="EMBL" id="MTJL01000028">
    <property type="protein sequence ID" value="OMI03602.1"/>
    <property type="molecule type" value="Genomic_DNA"/>
</dbReference>
<dbReference type="NCBIfam" id="TIGR01409">
    <property type="entry name" value="TAT_signal_seq"/>
    <property type="match status" value="1"/>
</dbReference>
<comment type="caution">
    <text evidence="1">The sequence shown here is derived from an EMBL/GenBank/DDBJ whole genome shotgun (WGS) entry which is preliminary data.</text>
</comment>
<dbReference type="InterPro" id="IPR006311">
    <property type="entry name" value="TAT_signal"/>
</dbReference>
<dbReference type="Proteomes" id="UP000187367">
    <property type="component" value="Unassembled WGS sequence"/>
</dbReference>
<dbReference type="InterPro" id="IPR019546">
    <property type="entry name" value="TAT_signal_bac_arc"/>
</dbReference>
<dbReference type="InterPro" id="IPR008557">
    <property type="entry name" value="PhoX"/>
</dbReference>
<dbReference type="Gene3D" id="2.120.10.30">
    <property type="entry name" value="TolB, C-terminal domain"/>
    <property type="match status" value="1"/>
</dbReference>
<dbReference type="InterPro" id="IPR011042">
    <property type="entry name" value="6-blade_b-propeller_TolB-like"/>
</dbReference>
<proteinExistence type="predicted"/>